<dbReference type="AlphaFoldDB" id="A0A9R1D5S8"/>
<proteinExistence type="predicted"/>
<name>A0A9R1D5S8_9EURY</name>
<dbReference type="Proteomes" id="UP001139494">
    <property type="component" value="Unassembled WGS sequence"/>
</dbReference>
<evidence type="ECO:0000313" key="3">
    <source>
        <dbReference type="Proteomes" id="UP001139494"/>
    </source>
</evidence>
<protein>
    <submittedName>
        <fullName evidence="2">Uncharacterized protein</fullName>
    </submittedName>
</protein>
<accession>A0A9R1D5S8</accession>
<dbReference type="EMBL" id="JAHLKM010000031">
    <property type="protein sequence ID" value="MCQ4334649.1"/>
    <property type="molecule type" value="Genomic_DNA"/>
</dbReference>
<gene>
    <name evidence="2" type="ORF">KM295_14410</name>
</gene>
<organism evidence="2 3">
    <name type="scientific">Natronomonas aquatica</name>
    <dbReference type="NCBI Taxonomy" id="2841590"/>
    <lineage>
        <taxon>Archaea</taxon>
        <taxon>Methanobacteriati</taxon>
        <taxon>Methanobacteriota</taxon>
        <taxon>Stenosarchaea group</taxon>
        <taxon>Halobacteria</taxon>
        <taxon>Halobacteriales</taxon>
        <taxon>Natronomonadaceae</taxon>
        <taxon>Natronomonas</taxon>
    </lineage>
</organism>
<keyword evidence="3" id="KW-1185">Reference proteome</keyword>
<keyword evidence="1" id="KW-0175">Coiled coil</keyword>
<evidence type="ECO:0000256" key="1">
    <source>
        <dbReference type="SAM" id="Coils"/>
    </source>
</evidence>
<evidence type="ECO:0000313" key="2">
    <source>
        <dbReference type="EMBL" id="MCQ4334649.1"/>
    </source>
</evidence>
<reference evidence="2" key="1">
    <citation type="journal article" date="2023" name="Front. Microbiol.">
        <title>Genomic-based phylogenetic and metabolic analyses of the genus Natronomonas, and description of Natronomonas aquatica sp. nov.</title>
        <authorList>
            <person name="Garcia-Roldan A."/>
            <person name="Duran-Viseras A."/>
            <person name="de la Haba R.R."/>
            <person name="Corral P."/>
            <person name="Sanchez-Porro C."/>
            <person name="Ventosa A."/>
        </authorList>
    </citation>
    <scope>NUCLEOTIDE SEQUENCE</scope>
    <source>
        <strain evidence="2">F2-12</strain>
    </source>
</reference>
<feature type="coiled-coil region" evidence="1">
    <location>
        <begin position="37"/>
        <end position="81"/>
    </location>
</feature>
<dbReference type="RefSeq" id="WP_256030718.1">
    <property type="nucleotide sequence ID" value="NZ_JAHLKM010000031.1"/>
</dbReference>
<comment type="caution">
    <text evidence="2">The sequence shown here is derived from an EMBL/GenBank/DDBJ whole genome shotgun (WGS) entry which is preliminary data.</text>
</comment>
<sequence>MTENDNLDSQSVDEDEIITLAEEYLESRSTPVDPELKRVLQEKIETNEERLAKLDEEDPLYDAIERRIENKRDRLRELQSGESGNKKELLNAVADNFVAEGFWLSEPILEALNHILFGKYGESLVIERKIVEPDTNFTEDDLYEISMEIRNQARSELQLFE</sequence>